<keyword evidence="1" id="KW-0472">Membrane</keyword>
<keyword evidence="3" id="KW-1185">Reference proteome</keyword>
<reference evidence="3" key="1">
    <citation type="journal article" date="2019" name="Int. J. Syst. Evol. Microbiol.">
        <title>The Global Catalogue of Microorganisms (GCM) 10K type strain sequencing project: providing services to taxonomists for standard genome sequencing and annotation.</title>
        <authorList>
            <consortium name="The Broad Institute Genomics Platform"/>
            <consortium name="The Broad Institute Genome Sequencing Center for Infectious Disease"/>
            <person name="Wu L."/>
            <person name="Ma J."/>
        </authorList>
    </citation>
    <scope>NUCLEOTIDE SEQUENCE [LARGE SCALE GENOMIC DNA]</scope>
    <source>
        <strain evidence="3">JCM 16034</strain>
    </source>
</reference>
<name>A0ABP5NYK7_9MICC</name>
<evidence type="ECO:0000313" key="3">
    <source>
        <dbReference type="Proteomes" id="UP001500432"/>
    </source>
</evidence>
<evidence type="ECO:0008006" key="4">
    <source>
        <dbReference type="Google" id="ProtNLM"/>
    </source>
</evidence>
<organism evidence="2 3">
    <name type="scientific">Sinomonas flava</name>
    <dbReference type="NCBI Taxonomy" id="496857"/>
    <lineage>
        <taxon>Bacteria</taxon>
        <taxon>Bacillati</taxon>
        <taxon>Actinomycetota</taxon>
        <taxon>Actinomycetes</taxon>
        <taxon>Micrococcales</taxon>
        <taxon>Micrococcaceae</taxon>
        <taxon>Sinomonas</taxon>
    </lineage>
</organism>
<evidence type="ECO:0000313" key="2">
    <source>
        <dbReference type="EMBL" id="GAA2203240.1"/>
    </source>
</evidence>
<proteinExistence type="predicted"/>
<evidence type="ECO:0000256" key="1">
    <source>
        <dbReference type="SAM" id="Phobius"/>
    </source>
</evidence>
<feature type="transmembrane region" description="Helical" evidence="1">
    <location>
        <begin position="12"/>
        <end position="36"/>
    </location>
</feature>
<comment type="caution">
    <text evidence="2">The sequence shown here is derived from an EMBL/GenBank/DDBJ whole genome shotgun (WGS) entry which is preliminary data.</text>
</comment>
<dbReference type="EMBL" id="BAAAQW010000014">
    <property type="protein sequence ID" value="GAA2203240.1"/>
    <property type="molecule type" value="Genomic_DNA"/>
</dbReference>
<keyword evidence="1" id="KW-1133">Transmembrane helix</keyword>
<feature type="transmembrane region" description="Helical" evidence="1">
    <location>
        <begin position="72"/>
        <end position="94"/>
    </location>
</feature>
<accession>A0ABP5NYK7</accession>
<gene>
    <name evidence="2" type="ORF">GCM10009849_34840</name>
</gene>
<dbReference type="RefSeq" id="WP_344301096.1">
    <property type="nucleotide sequence ID" value="NZ_BAAAQW010000014.1"/>
</dbReference>
<feature type="transmembrane region" description="Helical" evidence="1">
    <location>
        <begin position="42"/>
        <end position="60"/>
    </location>
</feature>
<protein>
    <recommendedName>
        <fullName evidence="4">Integral membrane protein</fullName>
    </recommendedName>
</protein>
<feature type="transmembrane region" description="Helical" evidence="1">
    <location>
        <begin position="114"/>
        <end position="132"/>
    </location>
</feature>
<keyword evidence="1" id="KW-0812">Transmembrane</keyword>
<sequence>MTTSEADDRRSGGAASVSVDTGALTTAIVAAGASFFAQPGDWTFLSVVLGAAFLLILLAYHRPREARTLQGVFVRAAFAGTVALSLCIIAGLPLQLAAENAGMTNEAHAAADAVTEWVSWAWLPVTAVVFWLEPRIARALASTRSERRDRA</sequence>
<dbReference type="Proteomes" id="UP001500432">
    <property type="component" value="Unassembled WGS sequence"/>
</dbReference>